<accession>A0ABS9S332</accession>
<organism evidence="1 2">
    <name type="scientific">Vreelandella neptunia</name>
    <dbReference type="NCBI Taxonomy" id="115551"/>
    <lineage>
        <taxon>Bacteria</taxon>
        <taxon>Pseudomonadati</taxon>
        <taxon>Pseudomonadota</taxon>
        <taxon>Gammaproteobacteria</taxon>
        <taxon>Oceanospirillales</taxon>
        <taxon>Halomonadaceae</taxon>
        <taxon>Vreelandella</taxon>
    </lineage>
</organism>
<protein>
    <submittedName>
        <fullName evidence="1">Uncharacterized protein</fullName>
    </submittedName>
</protein>
<sequence length="293" mass="33159">MSQEQKKAHFQYPKNLIIKMVSIEDAIKLQYSNGIECTPENLANTEIKDFTYHLADILTKHLENIKAPIDICIEKKFFIDTSGDNPNKYIGMLFLEDNKEHEALTSKLAAIAYEITHAVINQKDILSTSYTKYTPPEDKEFIQKQSENFINKKNGQSIKHAFTVLPEIDQKKQSNISLLVNGQFCAPTIKTPETMLIEGHALPAGYNEHDNTVSLYSIETNNKISSTPFTLISNHTEHLMTLARAKADGKTLYYTGKSSEKSKGAKKQKEYSLSTLIILSDDDSYENFHLQAT</sequence>
<evidence type="ECO:0000313" key="1">
    <source>
        <dbReference type="EMBL" id="MCH4810527.1"/>
    </source>
</evidence>
<dbReference type="EMBL" id="JAKVTW010000002">
    <property type="protein sequence ID" value="MCH4810527.1"/>
    <property type="molecule type" value="Genomic_DNA"/>
</dbReference>
<keyword evidence="2" id="KW-1185">Reference proteome</keyword>
<dbReference type="Proteomes" id="UP001320609">
    <property type="component" value="Unassembled WGS sequence"/>
</dbReference>
<comment type="caution">
    <text evidence="1">The sequence shown here is derived from an EMBL/GenBank/DDBJ whole genome shotgun (WGS) entry which is preliminary data.</text>
</comment>
<evidence type="ECO:0000313" key="2">
    <source>
        <dbReference type="Proteomes" id="UP001320609"/>
    </source>
</evidence>
<name>A0ABS9S332_9GAMM</name>
<reference evidence="1 2" key="1">
    <citation type="submission" date="2022-03" db="EMBL/GenBank/DDBJ databases">
        <title>Genomic signatures underlying metal tolerance in selected Arctic bacterial isolates.</title>
        <authorList>
            <person name="Thomas F.A."/>
            <person name="Venkatachalam S."/>
            <person name="Krishnan K.P."/>
        </authorList>
    </citation>
    <scope>NUCLEOTIDE SEQUENCE [LARGE SCALE GENOMIC DNA]</scope>
    <source>
        <strain evidence="1 2">HM116</strain>
    </source>
</reference>
<dbReference type="RefSeq" id="WP_240716832.1">
    <property type="nucleotide sequence ID" value="NZ_JAKVTW010000002.1"/>
</dbReference>
<gene>
    <name evidence="1" type="ORF">MLE19_04205</name>
</gene>
<proteinExistence type="predicted"/>